<dbReference type="Proteomes" id="UP000593734">
    <property type="component" value="Segment"/>
</dbReference>
<dbReference type="InterPro" id="IPR051083">
    <property type="entry name" value="GrpII_Intron_Splice-Mob/Def"/>
</dbReference>
<keyword evidence="3" id="KW-1185">Reference proteome</keyword>
<protein>
    <submittedName>
        <fullName evidence="2">Reverse transcriptase</fullName>
    </submittedName>
</protein>
<evidence type="ECO:0000313" key="3">
    <source>
        <dbReference type="Proteomes" id="UP000593734"/>
    </source>
</evidence>
<dbReference type="InterPro" id="IPR043502">
    <property type="entry name" value="DNA/RNA_pol_sf"/>
</dbReference>
<dbReference type="InterPro" id="IPR000477">
    <property type="entry name" value="RT_dom"/>
</dbReference>
<organism evidence="2 3">
    <name type="scientific">uncultured phage cr6_1</name>
    <dbReference type="NCBI Taxonomy" id="2772085"/>
    <lineage>
        <taxon>Viruses</taxon>
        <taxon>Duplodnaviria</taxon>
        <taxon>Heunggongvirae</taxon>
        <taxon>Uroviricota</taxon>
        <taxon>Caudoviricetes</taxon>
        <taxon>Crassvirales</taxon>
        <taxon>Suoliviridae</taxon>
        <taxon>Bearivirinae</taxon>
        <taxon>Afonbuvirus</taxon>
        <taxon>Afonbuvirus faecalis</taxon>
    </lineage>
</organism>
<reference evidence="2 3" key="1">
    <citation type="submission" date="2020-07" db="EMBL/GenBank/DDBJ databases">
        <title>Taxonomic proposal: Crassvirales, a new order of highly abundant and diverse bacterial viruses.</title>
        <authorList>
            <person name="Shkoporov A.N."/>
            <person name="Stockdale S.R."/>
            <person name="Guerin E."/>
            <person name="Ross R.P."/>
            <person name="Hill C."/>
        </authorList>
    </citation>
    <scope>NUCLEOTIDE SEQUENCE [LARGE SCALE GENOMIC DNA]</scope>
</reference>
<dbReference type="PANTHER" id="PTHR34047:SF8">
    <property type="entry name" value="PROTEIN YKFC"/>
    <property type="match status" value="1"/>
</dbReference>
<dbReference type="EMBL" id="MT774401">
    <property type="protein sequence ID" value="QOR57270.1"/>
    <property type="molecule type" value="Genomic_DNA"/>
</dbReference>
<dbReference type="GO" id="GO:0003964">
    <property type="term" value="F:RNA-directed DNA polymerase activity"/>
    <property type="evidence" value="ECO:0007669"/>
    <property type="project" value="UniProtKB-KW"/>
</dbReference>
<name>A0A7M1RW52_9CAUD</name>
<dbReference type="KEGG" id="vg:65131202"/>
<dbReference type="RefSeq" id="YP_010112722.1">
    <property type="nucleotide sequence ID" value="NC_055894.1"/>
</dbReference>
<proteinExistence type="predicted"/>
<accession>A0A7M1RW52</accession>
<evidence type="ECO:0000259" key="1">
    <source>
        <dbReference type="PROSITE" id="PS50878"/>
    </source>
</evidence>
<dbReference type="PANTHER" id="PTHR34047">
    <property type="entry name" value="NUCLEAR INTRON MATURASE 1, MITOCHONDRIAL-RELATED"/>
    <property type="match status" value="1"/>
</dbReference>
<keyword evidence="2" id="KW-0808">Transferase</keyword>
<dbReference type="GeneID" id="65131202"/>
<keyword evidence="2" id="KW-0548">Nucleotidyltransferase</keyword>
<feature type="domain" description="Reverse transcriptase" evidence="1">
    <location>
        <begin position="1"/>
        <end position="267"/>
    </location>
</feature>
<evidence type="ECO:0000313" key="2">
    <source>
        <dbReference type="EMBL" id="QOR57270.1"/>
    </source>
</evidence>
<dbReference type="Pfam" id="PF00078">
    <property type="entry name" value="RVT_1"/>
    <property type="match status" value="1"/>
</dbReference>
<dbReference type="SUPFAM" id="SSF56672">
    <property type="entry name" value="DNA/RNA polymerases"/>
    <property type="match status" value="1"/>
</dbReference>
<keyword evidence="2" id="KW-0695">RNA-directed DNA polymerase</keyword>
<sequence length="342" mass="41344">MKKFKNLYLKITNLDNIKLAHHNARKNKTHRDDVKKVDADIEGFCKLIQDMLINHTYKTSEYFTFKLYEPKERIIFKLPYFPDRIVHHAIMNIMEPLWINLMIPLTYSCIKKRGIHKVLKLILHDLKDRENTKYCLKIDIRKFHPSVDHDILKQIIRIKVSDRELLLLLDEIIDSSEGVPIGNYLSLFFANLYLSYFDHWVKEDKNIKYYYRYADDIVILYKDKESLQTLLRDIKLYLKDNLKLLLKNNYQVFPVESRSIDFVGYKIYHNFTLVRKALKKRYCKKNAKLNKRSTNYKYYRRKMASYIGWFKHANCYSLLTKTIKHKELLDYLDIRKGNRTYA</sequence>
<dbReference type="PROSITE" id="PS50878">
    <property type="entry name" value="RT_POL"/>
    <property type="match status" value="1"/>
</dbReference>